<dbReference type="GO" id="GO:0005886">
    <property type="term" value="C:plasma membrane"/>
    <property type="evidence" value="ECO:0007669"/>
    <property type="project" value="TreeGrafter"/>
</dbReference>
<feature type="transmembrane region" description="Helical" evidence="1">
    <location>
        <begin position="21"/>
        <end position="40"/>
    </location>
</feature>
<dbReference type="EMBL" id="MWQO01000005">
    <property type="protein sequence ID" value="THD11959.1"/>
    <property type="molecule type" value="Genomic_DNA"/>
</dbReference>
<feature type="transmembrane region" description="Helical" evidence="1">
    <location>
        <begin position="381"/>
        <end position="401"/>
    </location>
</feature>
<dbReference type="Proteomes" id="UP000307749">
    <property type="component" value="Unassembled WGS sequence"/>
</dbReference>
<keyword evidence="1" id="KW-1133">Transmembrane helix</keyword>
<feature type="transmembrane region" description="Helical" evidence="1">
    <location>
        <begin position="921"/>
        <end position="939"/>
    </location>
</feature>
<dbReference type="Gene3D" id="3.30.70.1430">
    <property type="entry name" value="Multidrug efflux transporter AcrB pore domain"/>
    <property type="match status" value="2"/>
</dbReference>
<dbReference type="SUPFAM" id="SSF82866">
    <property type="entry name" value="Multidrug efflux transporter AcrB transmembrane domain"/>
    <property type="match status" value="2"/>
</dbReference>
<sequence>MAGTKPLGISGRIARAFQASQITPLLAIVGLLLGLAAVIITPREEDPQIEVTMATITVPFAGADVRDVENLVAFPLEQKVSEIRGIKHVYSVSRPGVAVITAEFRVGVPRQEAIIRLYNKVYSNLDWVPPGVGVGQPIIKPMGINDVPIMTLTLWSDHANPVQLAEVARTLETTLKTVPGTRDVYSVGAPQRAVLVKLDPGKLAAYNLTVTDLANALKAANVATDAGDEYSRNTDFPVKAGLLLMDANEVHNLVIGLAGGKPIYVSDVAEVVGGANYPTSYAAYGTPAGMGGPATGLAPAVTIAIAKKQGENAINITDAIRARLTQLKNIEIPADVHVAVTRDYGRSADAKAAELMEHLLLATVSVVLLMLLALGWREAVVVGVAVVITLAITLFASWAIGFTINRVSLFALIFSIGILVDDAIVVVENIHRHMAMGNKKLSAAIPIAVDEVGGPTILATFTVIAALLPMAFVGGLMGPYMRPIPINASVGMLISLAVAFVVTPWMAYHLLRKLAQHHEDHGAGPGHAAESRLDQKLYALFNRVMSPFLLGDKAKRNRRRLFAAIGLLVLLSVSLVGVKAVILKMLPFDNKSEFQVVLNMPEGSTLEQTNRVLTDMGQVLAKVPEVVNYQLYAGTPAPIDFNGLVRQYFMRTLPYQGMIQVNLVGKDQRSRQSHQIARAVRPALAAIATRFHAHLQVVEIPPGPPALAPIVAEIYGPSYTVQKKIALDVEHLFEHTRNIVDVNTTVENPGSQRKLLVIDRTRAATLGVSQQQIVDAIAAGLGGIDATYLQDGNAKHAIPVVLRLPQSDLGSLDSVLTLRVRAQAGQLIPLSEVVHVETTPWSDAIYHQDLLPVTYVTGDDAGHVDSALYGMFTLVSEISQRTFDGYHLSQHFIGPPANGDSFSIKWGGEWTTTYETFRDMGLAYSVGLILIYLLVVGQFRSYLVPLVIMAPIPLTVIGVMPGHWLMHAQFTATSMIGMIALAGIIVRNSILLVDFINHSVLAGKPLEEAVIEAGAVRAKPIILTALAAMIGAFFILSDPIFQGLAVSMVFGIFVSTLLTLVVIPLLYYVYLKRYGVQALRHEV</sequence>
<dbReference type="SUPFAM" id="SSF82714">
    <property type="entry name" value="Multidrug efflux transporter AcrB TolC docking domain, DN and DC subdomains"/>
    <property type="match status" value="2"/>
</dbReference>
<gene>
    <name evidence="2" type="ORF">B1806_01495</name>
</gene>
<dbReference type="Gene3D" id="1.20.1640.10">
    <property type="entry name" value="Multidrug efflux transporter AcrB transmembrane domain"/>
    <property type="match status" value="2"/>
</dbReference>
<keyword evidence="3" id="KW-1185">Reference proteome</keyword>
<feature type="transmembrane region" description="Helical" evidence="1">
    <location>
        <begin position="448"/>
        <end position="472"/>
    </location>
</feature>
<dbReference type="Gene3D" id="3.30.70.1440">
    <property type="entry name" value="Multidrug efflux transporter AcrB pore domain"/>
    <property type="match status" value="1"/>
</dbReference>
<keyword evidence="1" id="KW-0812">Transmembrane</keyword>
<dbReference type="Pfam" id="PF00873">
    <property type="entry name" value="ACR_tran"/>
    <property type="match status" value="1"/>
</dbReference>
<organism evidence="2 3">
    <name type="scientific">Metallibacterium scheffleri</name>
    <dbReference type="NCBI Taxonomy" id="993689"/>
    <lineage>
        <taxon>Bacteria</taxon>
        <taxon>Pseudomonadati</taxon>
        <taxon>Pseudomonadota</taxon>
        <taxon>Gammaproteobacteria</taxon>
        <taxon>Lysobacterales</taxon>
        <taxon>Rhodanobacteraceae</taxon>
        <taxon>Metallibacterium</taxon>
    </lineage>
</organism>
<feature type="transmembrane region" description="Helical" evidence="1">
    <location>
        <begin position="407"/>
        <end position="427"/>
    </location>
</feature>
<evidence type="ECO:0000256" key="1">
    <source>
        <dbReference type="SAM" id="Phobius"/>
    </source>
</evidence>
<dbReference type="PANTHER" id="PTHR32063">
    <property type="match status" value="1"/>
</dbReference>
<feature type="transmembrane region" description="Helical" evidence="1">
    <location>
        <begin position="1016"/>
        <end position="1036"/>
    </location>
</feature>
<keyword evidence="1" id="KW-0472">Membrane</keyword>
<dbReference type="InterPro" id="IPR001036">
    <property type="entry name" value="Acrflvin-R"/>
</dbReference>
<proteinExistence type="predicted"/>
<feature type="transmembrane region" description="Helical" evidence="1">
    <location>
        <begin position="561"/>
        <end position="582"/>
    </location>
</feature>
<dbReference type="OrthoDB" id="9757904at2"/>
<accession>A0A4S3KSB0</accession>
<feature type="transmembrane region" description="Helical" evidence="1">
    <location>
        <begin position="484"/>
        <end position="508"/>
    </location>
</feature>
<dbReference type="STRING" id="993689.GCA_002077135_02211"/>
<feature type="transmembrane region" description="Helical" evidence="1">
    <location>
        <begin position="946"/>
        <end position="966"/>
    </location>
</feature>
<dbReference type="SUPFAM" id="SSF82693">
    <property type="entry name" value="Multidrug efflux transporter AcrB pore domain, PN1, PN2, PC1 and PC2 subdomains"/>
    <property type="match status" value="3"/>
</dbReference>
<dbReference type="Gene3D" id="3.30.70.1320">
    <property type="entry name" value="Multidrug efflux transporter AcrB pore domain like"/>
    <property type="match status" value="1"/>
</dbReference>
<dbReference type="PRINTS" id="PR00702">
    <property type="entry name" value="ACRIFLAVINRP"/>
</dbReference>
<dbReference type="GO" id="GO:0042910">
    <property type="term" value="F:xenobiotic transmembrane transporter activity"/>
    <property type="evidence" value="ECO:0007669"/>
    <property type="project" value="TreeGrafter"/>
</dbReference>
<feature type="transmembrane region" description="Helical" evidence="1">
    <location>
        <begin position="972"/>
        <end position="996"/>
    </location>
</feature>
<dbReference type="Gene3D" id="3.30.2090.10">
    <property type="entry name" value="Multidrug efflux transporter AcrB TolC docking domain, DN and DC subdomains"/>
    <property type="match status" value="2"/>
</dbReference>
<reference evidence="2 3" key="1">
    <citation type="submission" date="2017-02" db="EMBL/GenBank/DDBJ databases">
        <title>Whole genome sequencing of Metallibacterium scheffleri DSM 24874 (T).</title>
        <authorList>
            <person name="Kumar S."/>
            <person name="Patil P."/>
            <person name="Patil P.B."/>
        </authorList>
    </citation>
    <scope>NUCLEOTIDE SEQUENCE [LARGE SCALE GENOMIC DNA]</scope>
    <source>
        <strain evidence="2 3">DSM 24874</strain>
    </source>
</reference>
<comment type="caution">
    <text evidence="2">The sequence shown here is derived from an EMBL/GenBank/DDBJ whole genome shotgun (WGS) entry which is preliminary data.</text>
</comment>
<evidence type="ECO:0000313" key="2">
    <source>
        <dbReference type="EMBL" id="THD11959.1"/>
    </source>
</evidence>
<evidence type="ECO:0000313" key="3">
    <source>
        <dbReference type="Proteomes" id="UP000307749"/>
    </source>
</evidence>
<dbReference type="PANTHER" id="PTHR32063:SF16">
    <property type="entry name" value="CATION EFFLUX SYSTEM (ACRB_ACRD_ACRF FAMILY)"/>
    <property type="match status" value="1"/>
</dbReference>
<feature type="transmembrane region" description="Helical" evidence="1">
    <location>
        <begin position="1048"/>
        <end position="1070"/>
    </location>
</feature>
<dbReference type="InterPro" id="IPR027463">
    <property type="entry name" value="AcrB_DN_DC_subdom"/>
</dbReference>
<dbReference type="RefSeq" id="WP_081127701.1">
    <property type="nucleotide sequence ID" value="NZ_LDOS01000002.1"/>
</dbReference>
<name>A0A4S3KSB0_9GAMM</name>
<protein>
    <submittedName>
        <fullName evidence="2">Multidrug transporter AcrB</fullName>
    </submittedName>
</protein>
<dbReference type="AlphaFoldDB" id="A0A4S3KSB0"/>
<feature type="transmembrane region" description="Helical" evidence="1">
    <location>
        <begin position="355"/>
        <end position="374"/>
    </location>
</feature>